<dbReference type="InterPro" id="IPR008248">
    <property type="entry name" value="CheB-like"/>
</dbReference>
<dbReference type="GO" id="GO:0008984">
    <property type="term" value="F:protein-glutamate methylesterase activity"/>
    <property type="evidence" value="ECO:0007669"/>
    <property type="project" value="UniProtKB-UniRule"/>
</dbReference>
<dbReference type="InterPro" id="IPR035909">
    <property type="entry name" value="CheB_C"/>
</dbReference>
<gene>
    <name evidence="5" type="primary">cheB</name>
    <name evidence="10" type="ORF">GRAN_1940</name>
</gene>
<dbReference type="InterPro" id="IPR001789">
    <property type="entry name" value="Sig_transdc_resp-reg_receiver"/>
</dbReference>
<dbReference type="SMART" id="SM00448">
    <property type="entry name" value="REC"/>
    <property type="match status" value="1"/>
</dbReference>
<dbReference type="SUPFAM" id="SSF52738">
    <property type="entry name" value="Methylesterase CheB, C-terminal domain"/>
    <property type="match status" value="1"/>
</dbReference>
<organism evidence="10 11">
    <name type="scientific">Granulicella sibirica</name>
    <dbReference type="NCBI Taxonomy" id="2479048"/>
    <lineage>
        <taxon>Bacteria</taxon>
        <taxon>Pseudomonadati</taxon>
        <taxon>Acidobacteriota</taxon>
        <taxon>Terriglobia</taxon>
        <taxon>Terriglobales</taxon>
        <taxon>Acidobacteriaceae</taxon>
        <taxon>Granulicella</taxon>
    </lineage>
</organism>
<comment type="subcellular location">
    <subcellularLocation>
        <location evidence="5">Cytoplasm</location>
    </subcellularLocation>
</comment>
<dbReference type="NCBIfam" id="NF001965">
    <property type="entry name" value="PRK00742.1"/>
    <property type="match status" value="1"/>
</dbReference>
<dbReference type="CDD" id="cd17541">
    <property type="entry name" value="REC_CheB-like"/>
    <property type="match status" value="1"/>
</dbReference>
<comment type="catalytic activity">
    <reaction evidence="4 5">
        <text>[protein]-L-glutamate 5-O-methyl ester + H2O = L-glutamyl-[protein] + methanol + H(+)</text>
        <dbReference type="Rhea" id="RHEA:23236"/>
        <dbReference type="Rhea" id="RHEA-COMP:10208"/>
        <dbReference type="Rhea" id="RHEA-COMP:10311"/>
        <dbReference type="ChEBI" id="CHEBI:15377"/>
        <dbReference type="ChEBI" id="CHEBI:15378"/>
        <dbReference type="ChEBI" id="CHEBI:17790"/>
        <dbReference type="ChEBI" id="CHEBI:29973"/>
        <dbReference type="ChEBI" id="CHEBI:82795"/>
        <dbReference type="EC" id="3.1.1.61"/>
    </reaction>
</comment>
<protein>
    <recommendedName>
        <fullName evidence="5">Protein-glutamate methylesterase/protein-glutamine glutaminase</fullName>
        <ecNumber evidence="5">3.1.1.61</ecNumber>
        <ecNumber evidence="5">3.5.1.44</ecNumber>
    </recommendedName>
</protein>
<dbReference type="InterPro" id="IPR000673">
    <property type="entry name" value="Sig_transdc_resp-reg_Me-estase"/>
</dbReference>
<dbReference type="EC" id="3.1.1.61" evidence="5"/>
<comment type="caution">
    <text evidence="10">The sequence shown here is derived from an EMBL/GenBank/DDBJ whole genome shotgun (WGS) entry which is preliminary data.</text>
</comment>
<keyword evidence="3 5" id="KW-0378">Hydrolase</keyword>
<keyword evidence="2 5" id="KW-0145">Chemotaxis</keyword>
<comment type="domain">
    <text evidence="5">Contains a C-terminal catalytic domain, and an N-terminal region which modulates catalytic activity.</text>
</comment>
<comment type="similarity">
    <text evidence="5">Belongs to the CheB family.</text>
</comment>
<evidence type="ECO:0000256" key="5">
    <source>
        <dbReference type="HAMAP-Rule" id="MF_00099"/>
    </source>
</evidence>
<dbReference type="Gene3D" id="3.40.50.180">
    <property type="entry name" value="Methylesterase CheB, C-terminal domain"/>
    <property type="match status" value="1"/>
</dbReference>
<evidence type="ECO:0000313" key="11">
    <source>
        <dbReference type="Proteomes" id="UP000289437"/>
    </source>
</evidence>
<evidence type="ECO:0000313" key="10">
    <source>
        <dbReference type="EMBL" id="RXH58630.1"/>
    </source>
</evidence>
<comment type="function">
    <text evidence="5">Involved in chemotaxis. Part of a chemotaxis signal transduction system that modulates chemotaxis in response to various stimuli. Catalyzes the demethylation of specific methylglutamate residues introduced into the chemoreceptors (methyl-accepting chemotaxis proteins or MCP) by CheR. Also mediates the irreversible deamidation of specific glutamine residues to glutamic acid.</text>
</comment>
<evidence type="ECO:0000256" key="6">
    <source>
        <dbReference type="PROSITE-ProRule" id="PRU00050"/>
    </source>
</evidence>
<dbReference type="GO" id="GO:0006935">
    <property type="term" value="P:chemotaxis"/>
    <property type="evidence" value="ECO:0007669"/>
    <property type="project" value="UniProtKB-UniRule"/>
</dbReference>
<keyword evidence="1 5" id="KW-0963">Cytoplasm</keyword>
<dbReference type="PROSITE" id="PS50110">
    <property type="entry name" value="RESPONSE_REGULATORY"/>
    <property type="match status" value="1"/>
</dbReference>
<dbReference type="PANTHER" id="PTHR42872">
    <property type="entry name" value="PROTEIN-GLUTAMATE METHYLESTERASE/PROTEIN-GLUTAMINE GLUTAMINASE"/>
    <property type="match status" value="1"/>
</dbReference>
<dbReference type="InterPro" id="IPR011006">
    <property type="entry name" value="CheY-like_superfamily"/>
</dbReference>
<evidence type="ECO:0000256" key="1">
    <source>
        <dbReference type="ARBA" id="ARBA00022490"/>
    </source>
</evidence>
<keyword evidence="5 7" id="KW-0597">Phosphoprotein</keyword>
<dbReference type="NCBIfam" id="NF009206">
    <property type="entry name" value="PRK12555.1"/>
    <property type="match status" value="1"/>
</dbReference>
<dbReference type="Proteomes" id="UP000289437">
    <property type="component" value="Unassembled WGS sequence"/>
</dbReference>
<dbReference type="CDD" id="cd16432">
    <property type="entry name" value="CheB_Rec"/>
    <property type="match status" value="1"/>
</dbReference>
<keyword evidence="11" id="KW-1185">Reference proteome</keyword>
<dbReference type="SUPFAM" id="SSF52172">
    <property type="entry name" value="CheY-like"/>
    <property type="match status" value="1"/>
</dbReference>
<evidence type="ECO:0000256" key="3">
    <source>
        <dbReference type="ARBA" id="ARBA00022801"/>
    </source>
</evidence>
<comment type="catalytic activity">
    <reaction evidence="5">
        <text>L-glutaminyl-[protein] + H2O = L-glutamyl-[protein] + NH4(+)</text>
        <dbReference type="Rhea" id="RHEA:16441"/>
        <dbReference type="Rhea" id="RHEA-COMP:10207"/>
        <dbReference type="Rhea" id="RHEA-COMP:10208"/>
        <dbReference type="ChEBI" id="CHEBI:15377"/>
        <dbReference type="ChEBI" id="CHEBI:28938"/>
        <dbReference type="ChEBI" id="CHEBI:29973"/>
        <dbReference type="ChEBI" id="CHEBI:30011"/>
        <dbReference type="EC" id="3.5.1.44"/>
    </reaction>
</comment>
<feature type="active site" evidence="5 6">
    <location>
        <position position="184"/>
    </location>
</feature>
<feature type="active site" evidence="5 6">
    <location>
        <position position="280"/>
    </location>
</feature>
<dbReference type="HAMAP" id="MF_00099">
    <property type="entry name" value="CheB_chemtxs"/>
    <property type="match status" value="1"/>
</dbReference>
<proteinExistence type="inferred from homology"/>
<dbReference type="PIRSF" id="PIRSF000876">
    <property type="entry name" value="RR_chemtxs_CheB"/>
    <property type="match status" value="1"/>
</dbReference>
<dbReference type="AlphaFoldDB" id="A0A4Q0T7E5"/>
<reference evidence="11" key="2">
    <citation type="submission" date="2019-02" db="EMBL/GenBank/DDBJ databases">
        <title>Granulicella sibirica sp. nov., a psychrotolerant acidobacterium isolated from an organic soil layer in forested tundra, West Siberia.</title>
        <authorList>
            <person name="Oshkin I.Y."/>
            <person name="Kulichevskaya I.S."/>
            <person name="Rijpstra W.I.C."/>
            <person name="Sinninghe Damste J.S."/>
            <person name="Rakitin A.L."/>
            <person name="Ravin N.V."/>
            <person name="Dedysh S.N."/>
        </authorList>
    </citation>
    <scope>NUCLEOTIDE SEQUENCE [LARGE SCALE GENOMIC DNA]</scope>
    <source>
        <strain evidence="11">AF10</strain>
    </source>
</reference>
<name>A0A4Q0T7E5_9BACT</name>
<dbReference type="PROSITE" id="PS50122">
    <property type="entry name" value="CHEB"/>
    <property type="match status" value="1"/>
</dbReference>
<accession>A0A4Q0T7E5</accession>
<feature type="active site" evidence="5 6">
    <location>
        <position position="158"/>
    </location>
</feature>
<comment type="PTM">
    <text evidence="5">Phosphorylated by CheA. Phosphorylation of the N-terminal regulatory domain activates the methylesterase activity.</text>
</comment>
<dbReference type="GO" id="GO:0050568">
    <property type="term" value="F:protein-glutamine glutaminase activity"/>
    <property type="evidence" value="ECO:0007669"/>
    <property type="project" value="UniProtKB-UniRule"/>
</dbReference>
<dbReference type="EC" id="3.5.1.44" evidence="5"/>
<dbReference type="EMBL" id="RDSM01000001">
    <property type="protein sequence ID" value="RXH58630.1"/>
    <property type="molecule type" value="Genomic_DNA"/>
</dbReference>
<dbReference type="GO" id="GO:0005737">
    <property type="term" value="C:cytoplasm"/>
    <property type="evidence" value="ECO:0007669"/>
    <property type="project" value="UniProtKB-SubCell"/>
</dbReference>
<dbReference type="Gene3D" id="3.40.50.2300">
    <property type="match status" value="1"/>
</dbReference>
<dbReference type="PANTHER" id="PTHR42872:SF6">
    <property type="entry name" value="PROTEIN-GLUTAMATE METHYLESTERASE_PROTEIN-GLUTAMINE GLUTAMINASE"/>
    <property type="match status" value="1"/>
</dbReference>
<feature type="domain" description="Response regulatory" evidence="8">
    <location>
        <begin position="1"/>
        <end position="117"/>
    </location>
</feature>
<feature type="modified residue" description="4-aspartylphosphate" evidence="5 7">
    <location>
        <position position="51"/>
    </location>
</feature>
<dbReference type="Pfam" id="PF01339">
    <property type="entry name" value="CheB_methylest"/>
    <property type="match status" value="1"/>
</dbReference>
<sequence length="345" mass="36377">MLIVDDSAIVRKILSDAISAEPDLEVIGTAPDPYVAREKILALRPDVLTLDIEMPRMDGLTFLKRMMRHHPIPTIIISSLGQASYSATFEALRYGAVDVLAKPAGPYSVGDLRQTLGAKIRAAANATLLSHAQSIEAIPLLASRTRTHPGSVIAIGASTGGTVAIQDILLRLPADMPGMVVTQHIPAGFSLAFANRLNKLCAMEVREARQGDELHAGLVLIAPGDYHLLLRSAGPGYIVDLQQGPPVCYQRPSVDVMFASVAQVAGPQAVGLLLTGMGSDGAKGMLAMRRAGAQTIAQDEASCVVYGMPREAVRLGAVSVSASLTSIPRVVLDSVQRLSPVARAV</sequence>
<reference evidence="10 11" key="1">
    <citation type="submission" date="2018-11" db="EMBL/GenBank/DDBJ databases">
        <authorList>
            <person name="Mardanov A.V."/>
            <person name="Ravin N.V."/>
            <person name="Dedysh S.N."/>
        </authorList>
    </citation>
    <scope>NUCLEOTIDE SEQUENCE [LARGE SCALE GENOMIC DNA]</scope>
    <source>
        <strain evidence="10 11">AF10</strain>
    </source>
</reference>
<evidence type="ECO:0000259" key="8">
    <source>
        <dbReference type="PROSITE" id="PS50110"/>
    </source>
</evidence>
<feature type="domain" description="CheB-type methylesterase" evidence="9">
    <location>
        <begin position="149"/>
        <end position="338"/>
    </location>
</feature>
<evidence type="ECO:0000256" key="7">
    <source>
        <dbReference type="PROSITE-ProRule" id="PRU00169"/>
    </source>
</evidence>
<evidence type="ECO:0000259" key="9">
    <source>
        <dbReference type="PROSITE" id="PS50122"/>
    </source>
</evidence>
<dbReference type="Pfam" id="PF00072">
    <property type="entry name" value="Response_reg"/>
    <property type="match status" value="1"/>
</dbReference>
<evidence type="ECO:0000256" key="4">
    <source>
        <dbReference type="ARBA" id="ARBA00048267"/>
    </source>
</evidence>
<evidence type="ECO:0000256" key="2">
    <source>
        <dbReference type="ARBA" id="ARBA00022500"/>
    </source>
</evidence>
<dbReference type="GO" id="GO:0000156">
    <property type="term" value="F:phosphorelay response regulator activity"/>
    <property type="evidence" value="ECO:0007669"/>
    <property type="project" value="InterPro"/>
</dbReference>